<dbReference type="Pfam" id="PF03567">
    <property type="entry name" value="Sulfotransfer_2"/>
    <property type="match status" value="1"/>
</dbReference>
<dbReference type="RefSeq" id="WP_182940287.1">
    <property type="nucleotide sequence ID" value="NZ_JABEQH010000001.1"/>
</dbReference>
<dbReference type="GO" id="GO:0016020">
    <property type="term" value="C:membrane"/>
    <property type="evidence" value="ECO:0007669"/>
    <property type="project" value="InterPro"/>
</dbReference>
<evidence type="ECO:0000313" key="2">
    <source>
        <dbReference type="Proteomes" id="UP000561066"/>
    </source>
</evidence>
<organism evidence="1 2">
    <name type="scientific">Gluconacetobacter johannae</name>
    <dbReference type="NCBI Taxonomy" id="112140"/>
    <lineage>
        <taxon>Bacteria</taxon>
        <taxon>Pseudomonadati</taxon>
        <taxon>Pseudomonadota</taxon>
        <taxon>Alphaproteobacteria</taxon>
        <taxon>Acetobacterales</taxon>
        <taxon>Acetobacteraceae</taxon>
        <taxon>Gluconacetobacter</taxon>
    </lineage>
</organism>
<name>A0A7W4J4A9_9PROT</name>
<keyword evidence="1" id="KW-0808">Transferase</keyword>
<dbReference type="InterPro" id="IPR027417">
    <property type="entry name" value="P-loop_NTPase"/>
</dbReference>
<dbReference type="Gene3D" id="3.40.50.300">
    <property type="entry name" value="P-loop containing nucleotide triphosphate hydrolases"/>
    <property type="match status" value="1"/>
</dbReference>
<reference evidence="1 2" key="1">
    <citation type="submission" date="2020-04" db="EMBL/GenBank/DDBJ databases">
        <title>Description of novel Gluconacetobacter.</title>
        <authorList>
            <person name="Sombolestani A."/>
        </authorList>
    </citation>
    <scope>NUCLEOTIDE SEQUENCE [LARGE SCALE GENOMIC DNA]</scope>
    <source>
        <strain evidence="1 2">LMG 21312</strain>
    </source>
</reference>
<keyword evidence="2" id="KW-1185">Reference proteome</keyword>
<dbReference type="Proteomes" id="UP000561066">
    <property type="component" value="Unassembled WGS sequence"/>
</dbReference>
<gene>
    <name evidence="1" type="ORF">HLH21_00615</name>
</gene>
<accession>A0A7W4J4A9</accession>
<dbReference type="GO" id="GO:0008146">
    <property type="term" value="F:sulfotransferase activity"/>
    <property type="evidence" value="ECO:0007669"/>
    <property type="project" value="InterPro"/>
</dbReference>
<evidence type="ECO:0000313" key="1">
    <source>
        <dbReference type="EMBL" id="MBB2174424.1"/>
    </source>
</evidence>
<dbReference type="InterPro" id="IPR005331">
    <property type="entry name" value="Sulfotransferase"/>
</dbReference>
<dbReference type="EMBL" id="JABEQH010000001">
    <property type="protein sequence ID" value="MBB2174424.1"/>
    <property type="molecule type" value="Genomic_DNA"/>
</dbReference>
<dbReference type="AlphaFoldDB" id="A0A7W4J4A9"/>
<proteinExistence type="predicted"/>
<comment type="caution">
    <text evidence="1">The sequence shown here is derived from an EMBL/GenBank/DDBJ whole genome shotgun (WGS) entry which is preliminary data.</text>
</comment>
<sequence>MDVVQSHYISRDRSTHGLAERLVRPLGLRLAGDLHERAVDLGVRLPAGAKRRGRLDTIRRRGVLFIHVPKNAGTSVSVALYGRELRHESMRSYLHAAPDLARVLPSFAILRDPVDRFVSAFTFARYGGGAHRLVAAPFRALYMGFKSLDDALTHVERARSPYQMDHFFRPQSWYVTDRNGRVAVDHLISLHDLGQVARIIPGLEDVHFPFLNAGPRQRQNPTQEQERRIRALYRCDYDLMAQMPARRA</sequence>
<protein>
    <submittedName>
        <fullName evidence="1">Sulfotransferase family 2 domain-containing protein</fullName>
    </submittedName>
</protein>